<dbReference type="InterPro" id="IPR026791">
    <property type="entry name" value="DOCK"/>
</dbReference>
<accession>A0AAV2SE86</accession>
<sequence>MNSVPEKKKVYLDISIYNYNGDNDSCIKLNVGDTVHIFEELGEWYFGFALHNKAVRGVFPKTFIQVRECIVDKTGPSEVVSARLPPIVHEVTAVLREWGVLLRKLYVEEGSNGYRRRDGGELKFHRVKDCMMQLICYRSTILSGTLPGDELKQLKQKITVKIDCINVLLGLDLVVRDDAGNILNPDITSAVKLFRHHHEADNNIKKLKGAEDSSGSIMKRKPHICWTAYISISNIIIRVPESSEISIGLFTGDPQNGTERPLSENFIVRWTEEGYNVNQELLFKTKCLYTDLSTVTLEEKQVWLLGSIVREGSMINKESDSKRNTQLGSKKPPISDAMKRPFGMVILDVTEEVKKLKASALNQLGSSATVESECFAPLHLCGAAASPNNNKTIKTKEDPLREEYCKLFFSHLAIKNVYSQISTQSPYFFFKGEVQFTILLDLLSEILSFDLKDQIYQSYWQWDF</sequence>
<dbReference type="GO" id="GO:0007520">
    <property type="term" value="P:myoblast fusion"/>
    <property type="evidence" value="ECO:0007669"/>
    <property type="project" value="TreeGrafter"/>
</dbReference>
<evidence type="ECO:0000259" key="2">
    <source>
        <dbReference type="Pfam" id="PF07653"/>
    </source>
</evidence>
<evidence type="ECO:0000313" key="5">
    <source>
        <dbReference type="Proteomes" id="UP001497623"/>
    </source>
</evidence>
<keyword evidence="1" id="KW-0728">SH3 domain</keyword>
<dbReference type="AlphaFoldDB" id="A0AAV2SE86"/>
<gene>
    <name evidence="4" type="ORF">MNOR_LOCUS35250</name>
</gene>
<dbReference type="InterPro" id="IPR042455">
    <property type="entry name" value="DOCK_N_sub1"/>
</dbReference>
<dbReference type="Pfam" id="PF07653">
    <property type="entry name" value="SH3_2"/>
    <property type="match status" value="1"/>
</dbReference>
<keyword evidence="5" id="KW-1185">Reference proteome</keyword>
<dbReference type="PANTHER" id="PTHR45653:SF10">
    <property type="entry name" value="MYOBLAST CITY, ISOFORM B"/>
    <property type="match status" value="1"/>
</dbReference>
<dbReference type="Gene3D" id="1.20.1270.350">
    <property type="entry name" value="Dedicator of cytokinesis N-terminal subdomain"/>
    <property type="match status" value="1"/>
</dbReference>
<evidence type="ECO:0008006" key="6">
    <source>
        <dbReference type="Google" id="ProtNLM"/>
    </source>
</evidence>
<dbReference type="InterPro" id="IPR001452">
    <property type="entry name" value="SH3_domain"/>
</dbReference>
<dbReference type="InterPro" id="IPR036028">
    <property type="entry name" value="SH3-like_dom_sf"/>
</dbReference>
<dbReference type="GO" id="GO:0031267">
    <property type="term" value="F:small GTPase binding"/>
    <property type="evidence" value="ECO:0007669"/>
    <property type="project" value="TreeGrafter"/>
</dbReference>
<evidence type="ECO:0000313" key="4">
    <source>
        <dbReference type="EMBL" id="CAL4179940.1"/>
    </source>
</evidence>
<dbReference type="EMBL" id="CAXKWB010057847">
    <property type="protein sequence ID" value="CAL4179940.1"/>
    <property type="molecule type" value="Genomic_DNA"/>
</dbReference>
<feature type="domain" description="Dedicator of cytokinesis N-terminal" evidence="3">
    <location>
        <begin position="74"/>
        <end position="353"/>
    </location>
</feature>
<protein>
    <recommendedName>
        <fullName evidence="6">SH3 domain-containing protein</fullName>
    </recommendedName>
</protein>
<dbReference type="GO" id="GO:0007264">
    <property type="term" value="P:small GTPase-mediated signal transduction"/>
    <property type="evidence" value="ECO:0007669"/>
    <property type="project" value="InterPro"/>
</dbReference>
<dbReference type="CDD" id="cd11872">
    <property type="entry name" value="SH3_DOCK_AB"/>
    <property type="match status" value="1"/>
</dbReference>
<dbReference type="GO" id="GO:0005737">
    <property type="term" value="C:cytoplasm"/>
    <property type="evidence" value="ECO:0007669"/>
    <property type="project" value="TreeGrafter"/>
</dbReference>
<dbReference type="SUPFAM" id="SSF50044">
    <property type="entry name" value="SH3-domain"/>
    <property type="match status" value="1"/>
</dbReference>
<dbReference type="Gene3D" id="2.30.30.40">
    <property type="entry name" value="SH3 Domains"/>
    <property type="match status" value="1"/>
</dbReference>
<comment type="caution">
    <text evidence="4">The sequence shown here is derived from an EMBL/GenBank/DDBJ whole genome shotgun (WGS) entry which is preliminary data.</text>
</comment>
<organism evidence="4 5">
    <name type="scientific">Meganyctiphanes norvegica</name>
    <name type="common">Northern krill</name>
    <name type="synonym">Thysanopoda norvegica</name>
    <dbReference type="NCBI Taxonomy" id="48144"/>
    <lineage>
        <taxon>Eukaryota</taxon>
        <taxon>Metazoa</taxon>
        <taxon>Ecdysozoa</taxon>
        <taxon>Arthropoda</taxon>
        <taxon>Crustacea</taxon>
        <taxon>Multicrustacea</taxon>
        <taxon>Malacostraca</taxon>
        <taxon>Eumalacostraca</taxon>
        <taxon>Eucarida</taxon>
        <taxon>Euphausiacea</taxon>
        <taxon>Euphausiidae</taxon>
        <taxon>Meganyctiphanes</taxon>
    </lineage>
</organism>
<proteinExistence type="predicted"/>
<feature type="non-terminal residue" evidence="4">
    <location>
        <position position="464"/>
    </location>
</feature>
<dbReference type="Pfam" id="PF16172">
    <property type="entry name" value="DOCK_N"/>
    <property type="match status" value="1"/>
</dbReference>
<dbReference type="PANTHER" id="PTHR45653">
    <property type="entry name" value="DEDICATOR OF CYTOKINESIS"/>
    <property type="match status" value="1"/>
</dbReference>
<dbReference type="Proteomes" id="UP001497623">
    <property type="component" value="Unassembled WGS sequence"/>
</dbReference>
<dbReference type="InterPro" id="IPR032376">
    <property type="entry name" value="DOCK_N"/>
</dbReference>
<evidence type="ECO:0000256" key="1">
    <source>
        <dbReference type="ARBA" id="ARBA00022443"/>
    </source>
</evidence>
<dbReference type="GO" id="GO:0016477">
    <property type="term" value="P:cell migration"/>
    <property type="evidence" value="ECO:0007669"/>
    <property type="project" value="TreeGrafter"/>
</dbReference>
<dbReference type="GO" id="GO:0005085">
    <property type="term" value="F:guanyl-nucleotide exchange factor activity"/>
    <property type="evidence" value="ECO:0007669"/>
    <property type="project" value="InterPro"/>
</dbReference>
<reference evidence="4 5" key="1">
    <citation type="submission" date="2024-05" db="EMBL/GenBank/DDBJ databases">
        <authorList>
            <person name="Wallberg A."/>
        </authorList>
    </citation>
    <scope>NUCLEOTIDE SEQUENCE [LARGE SCALE GENOMIC DNA]</scope>
</reference>
<name>A0AAV2SE86_MEGNR</name>
<dbReference type="GO" id="GO:0005886">
    <property type="term" value="C:plasma membrane"/>
    <property type="evidence" value="ECO:0007669"/>
    <property type="project" value="TreeGrafter"/>
</dbReference>
<feature type="domain" description="SH3" evidence="2">
    <location>
        <begin position="18"/>
        <end position="66"/>
    </location>
</feature>
<evidence type="ECO:0000259" key="3">
    <source>
        <dbReference type="Pfam" id="PF16172"/>
    </source>
</evidence>